<sequence>MWESAPEMYVNASGMPVSSATSSSSSGKSTFGSMPPTSWRKAA</sequence>
<evidence type="ECO:0000313" key="3">
    <source>
        <dbReference type="Proteomes" id="UP001234880"/>
    </source>
</evidence>
<accession>A0ABT9KXK5</accession>
<gene>
    <name evidence="2" type="ORF">JOF35_005137</name>
</gene>
<dbReference type="Proteomes" id="UP001234880">
    <property type="component" value="Unassembled WGS sequence"/>
</dbReference>
<evidence type="ECO:0000313" key="2">
    <source>
        <dbReference type="EMBL" id="MDP9612860.1"/>
    </source>
</evidence>
<proteinExistence type="predicted"/>
<protein>
    <submittedName>
        <fullName evidence="2">Uncharacterized protein</fullName>
    </submittedName>
</protein>
<reference evidence="2 3" key="1">
    <citation type="submission" date="2023-07" db="EMBL/GenBank/DDBJ databases">
        <title>Sequencing the genomes of 1000 actinobacteria strains.</title>
        <authorList>
            <person name="Klenk H.-P."/>
        </authorList>
    </citation>
    <scope>NUCLEOTIDE SEQUENCE [LARGE SCALE GENOMIC DNA]</scope>
    <source>
        <strain evidence="2 3">DSM 41600</strain>
    </source>
</reference>
<feature type="region of interest" description="Disordered" evidence="1">
    <location>
        <begin position="13"/>
        <end position="43"/>
    </location>
</feature>
<feature type="compositionally biased region" description="Low complexity" evidence="1">
    <location>
        <begin position="13"/>
        <end position="35"/>
    </location>
</feature>
<name>A0ABT9KXK5_9ACTN</name>
<keyword evidence="3" id="KW-1185">Reference proteome</keyword>
<dbReference type="EMBL" id="JAURUE010000001">
    <property type="protein sequence ID" value="MDP9612860.1"/>
    <property type="molecule type" value="Genomic_DNA"/>
</dbReference>
<organism evidence="2 3">
    <name type="scientific">Streptomyces demainii</name>
    <dbReference type="NCBI Taxonomy" id="588122"/>
    <lineage>
        <taxon>Bacteria</taxon>
        <taxon>Bacillati</taxon>
        <taxon>Actinomycetota</taxon>
        <taxon>Actinomycetes</taxon>
        <taxon>Kitasatosporales</taxon>
        <taxon>Streptomycetaceae</taxon>
        <taxon>Streptomyces</taxon>
    </lineage>
</organism>
<evidence type="ECO:0000256" key="1">
    <source>
        <dbReference type="SAM" id="MobiDB-lite"/>
    </source>
</evidence>
<comment type="caution">
    <text evidence="2">The sequence shown here is derived from an EMBL/GenBank/DDBJ whole genome shotgun (WGS) entry which is preliminary data.</text>
</comment>